<feature type="domain" description="NADH:quinone oxidoreductase/Mrp antiporter transmembrane" evidence="9">
    <location>
        <begin position="128"/>
        <end position="410"/>
    </location>
</feature>
<keyword evidence="2" id="KW-1003">Cell membrane</keyword>
<dbReference type="InterPro" id="IPR003918">
    <property type="entry name" value="NADH_UbQ_OxRdtase"/>
</dbReference>
<comment type="caution">
    <text evidence="10">The sequence shown here is derived from an EMBL/GenBank/DDBJ whole genome shotgun (WGS) entry which is preliminary data.</text>
</comment>
<evidence type="ECO:0000256" key="4">
    <source>
        <dbReference type="ARBA" id="ARBA00022989"/>
    </source>
</evidence>
<dbReference type="PRINTS" id="PR01437">
    <property type="entry name" value="NUOXDRDTASE4"/>
</dbReference>
<feature type="transmembrane region" description="Helical" evidence="8">
    <location>
        <begin position="159"/>
        <end position="181"/>
    </location>
</feature>
<dbReference type="RefSeq" id="WP_285726324.1">
    <property type="nucleotide sequence ID" value="NZ_BSDD01000004.1"/>
</dbReference>
<evidence type="ECO:0000256" key="3">
    <source>
        <dbReference type="ARBA" id="ARBA00022692"/>
    </source>
</evidence>
<evidence type="ECO:0000259" key="9">
    <source>
        <dbReference type="Pfam" id="PF00361"/>
    </source>
</evidence>
<keyword evidence="11" id="KW-1185">Reference proteome</keyword>
<dbReference type="Pfam" id="PF00361">
    <property type="entry name" value="Proton_antipo_M"/>
    <property type="match status" value="1"/>
</dbReference>
<evidence type="ECO:0000256" key="1">
    <source>
        <dbReference type="ARBA" id="ARBA00004651"/>
    </source>
</evidence>
<evidence type="ECO:0000256" key="6">
    <source>
        <dbReference type="ARBA" id="ARBA00023136"/>
    </source>
</evidence>
<feature type="transmembrane region" description="Helical" evidence="8">
    <location>
        <begin position="505"/>
        <end position="528"/>
    </location>
</feature>
<dbReference type="PANTHER" id="PTHR42682">
    <property type="entry name" value="HYDROGENASE-4 COMPONENT F"/>
    <property type="match status" value="1"/>
</dbReference>
<evidence type="ECO:0000256" key="8">
    <source>
        <dbReference type="SAM" id="Phobius"/>
    </source>
</evidence>
<keyword evidence="6 8" id="KW-0472">Membrane</keyword>
<evidence type="ECO:0000313" key="11">
    <source>
        <dbReference type="Proteomes" id="UP001165089"/>
    </source>
</evidence>
<feature type="transmembrane region" description="Helical" evidence="8">
    <location>
        <begin position="74"/>
        <end position="94"/>
    </location>
</feature>
<feature type="transmembrane region" description="Helical" evidence="8">
    <location>
        <begin position="28"/>
        <end position="49"/>
    </location>
</feature>
<dbReference type="InterPro" id="IPR052175">
    <property type="entry name" value="ComplexI-like_HydComp"/>
</dbReference>
<feature type="transmembrane region" description="Helical" evidence="8">
    <location>
        <begin position="131"/>
        <end position="147"/>
    </location>
</feature>
<feature type="transmembrane region" description="Helical" evidence="8">
    <location>
        <begin position="106"/>
        <end position="125"/>
    </location>
</feature>
<dbReference type="EMBL" id="BSDD01000004">
    <property type="protein sequence ID" value="GLH70771.1"/>
    <property type="molecule type" value="Genomic_DNA"/>
</dbReference>
<keyword evidence="3 7" id="KW-0812">Transmembrane</keyword>
<dbReference type="InterPro" id="IPR001750">
    <property type="entry name" value="ND/Mrp_TM"/>
</dbReference>
<gene>
    <name evidence="10" type="primary">ehrA-2_1</name>
    <name evidence="10" type="ORF">GETHPA_23040</name>
</gene>
<feature type="transmembrane region" description="Helical" evidence="8">
    <location>
        <begin position="465"/>
        <end position="485"/>
    </location>
</feature>
<keyword evidence="5" id="KW-0560">Oxidoreductase</keyword>
<feature type="transmembrane region" description="Helical" evidence="8">
    <location>
        <begin position="420"/>
        <end position="444"/>
    </location>
</feature>
<feature type="transmembrane region" description="Helical" evidence="8">
    <location>
        <begin position="263"/>
        <end position="285"/>
    </location>
</feature>
<evidence type="ECO:0000313" key="10">
    <source>
        <dbReference type="EMBL" id="GLH70771.1"/>
    </source>
</evidence>
<evidence type="ECO:0000256" key="5">
    <source>
        <dbReference type="ARBA" id="ARBA00023002"/>
    </source>
</evidence>
<reference evidence="10 11" key="1">
    <citation type="journal article" date="2023" name="Antonie Van Leeuwenhoek">
        <title>Mesoterricola silvestris gen. nov., sp. nov., Mesoterricola sediminis sp. nov., Geothrix oryzae sp. nov., Geothrix edaphica sp. nov., Geothrix rubra sp. nov., and Geothrix limicola sp. nov., six novel members of Acidobacteriota isolated from soils.</title>
        <authorList>
            <person name="Itoh H."/>
            <person name="Sugisawa Y."/>
            <person name="Mise K."/>
            <person name="Xu Z."/>
            <person name="Kuniyasu M."/>
            <person name="Ushijima N."/>
            <person name="Kawano K."/>
            <person name="Kobayashi E."/>
            <person name="Shiratori Y."/>
            <person name="Masuda Y."/>
            <person name="Senoo K."/>
        </authorList>
    </citation>
    <scope>NUCLEOTIDE SEQUENCE [LARGE SCALE GENOMIC DNA]</scope>
    <source>
        <strain evidence="10 11">Red803</strain>
    </source>
</reference>
<organism evidence="10 11">
    <name type="scientific">Geothrix rubra</name>
    <dbReference type="NCBI Taxonomy" id="2927977"/>
    <lineage>
        <taxon>Bacteria</taxon>
        <taxon>Pseudomonadati</taxon>
        <taxon>Acidobacteriota</taxon>
        <taxon>Holophagae</taxon>
        <taxon>Holophagales</taxon>
        <taxon>Holophagaceae</taxon>
        <taxon>Geothrix</taxon>
    </lineage>
</organism>
<sequence length="644" mass="66435">MSPYLLAVFLAAVSGLPGLFLRRRGGAVAAGLLGLAAVLGIGAAVRVLAGGGSGQARLPAAPLGTAGLLVLDPVAAWFLLPVLLVSACGALYGLGTWEEGRPGARFLRLAYGGLTAALALLVAAAHPLVFLLGWEGMAIAAFALVMMEDRHPETRRAGWIYLVCTHTGTLCLFAAFALLPAGAGPFAAFPAGFAASGRGTALFLLCLLAFGAKAGVMPLHLWLPPAHAAAPSHVSALMSGVLIKMGILGLVRLLSWVPDPPVWWGGVLMGLGVLSGVLGVAFALGQHDLKRLLAYHSIENIGIILMGLGLGSLGRSLGHPVVAALAFGGALLHVLNHGLFKALLFLAAGSAVHAAGTRDLDRLGGLGRRMPWTSAAFLVGAWAICGLPPLNGFVSEWLIYLGAFRAMAVSRWAWSAGLLAALALIGALALACFAKAFGAVFLGAPRTPAAEGVHEAPRGMLVPMGVLALACGAIGLAPALLVPALDRGVAALMPGPARPSLGGLASLPLLTGLALVLLGVALAFAVWLRPRRRTGDLPTWDCGYGRPTPRMQYTASSFADGPVSGLRWALLPRIHDARPGGLFPSPARYESHVPDPVLDRVADPALRRSARGLALLRVAQGGQLPVYLLYVLLTLLALLVWMVV</sequence>
<keyword evidence="4 8" id="KW-1133">Transmembrane helix</keyword>
<feature type="transmembrane region" description="Helical" evidence="8">
    <location>
        <begin position="235"/>
        <end position="257"/>
    </location>
</feature>
<feature type="transmembrane region" description="Helical" evidence="8">
    <location>
        <begin position="201"/>
        <end position="223"/>
    </location>
</feature>
<feature type="transmembrane region" description="Helical" evidence="8">
    <location>
        <begin position="372"/>
        <end position="390"/>
    </location>
</feature>
<proteinExistence type="predicted"/>
<dbReference type="PANTHER" id="PTHR42682:SF3">
    <property type="entry name" value="FORMATE HYDROGENLYASE SUBUNIT 3-RELATED"/>
    <property type="match status" value="1"/>
</dbReference>
<evidence type="ECO:0000256" key="2">
    <source>
        <dbReference type="ARBA" id="ARBA00022475"/>
    </source>
</evidence>
<feature type="transmembrane region" description="Helical" evidence="8">
    <location>
        <begin position="624"/>
        <end position="643"/>
    </location>
</feature>
<feature type="transmembrane region" description="Helical" evidence="8">
    <location>
        <begin position="6"/>
        <end position="21"/>
    </location>
</feature>
<name>A0ABQ5Q8H9_9BACT</name>
<protein>
    <submittedName>
        <fullName evidence="10">Hydrogenase</fullName>
    </submittedName>
</protein>
<feature type="transmembrane region" description="Helical" evidence="8">
    <location>
        <begin position="342"/>
        <end position="360"/>
    </location>
</feature>
<comment type="subcellular location">
    <subcellularLocation>
        <location evidence="1">Cell membrane</location>
        <topology evidence="1">Multi-pass membrane protein</topology>
    </subcellularLocation>
    <subcellularLocation>
        <location evidence="7">Membrane</location>
        <topology evidence="7">Multi-pass membrane protein</topology>
    </subcellularLocation>
</comment>
<dbReference type="Proteomes" id="UP001165089">
    <property type="component" value="Unassembled WGS sequence"/>
</dbReference>
<accession>A0ABQ5Q8H9</accession>
<evidence type="ECO:0000256" key="7">
    <source>
        <dbReference type="RuleBase" id="RU000320"/>
    </source>
</evidence>
<feature type="transmembrane region" description="Helical" evidence="8">
    <location>
        <begin position="292"/>
        <end position="311"/>
    </location>
</feature>